<sequence>MEEHISLQHVPNEMNRKMPRNWLRFGIGHHPLELLEANKPIAVGINGLDHLGALFDGASLAKPAQDLVQLGGGYATVLVLIVELEGVVELLETTVVGGASAPDFANPGELLQVDESVVVGVKFLHHAADFLLRGVGSEGLHDPSELGSGDLAVAVGVEAFEDPFHFVDVLEIP</sequence>
<gene>
    <name evidence="1" type="ORF">RJ640_000640</name>
</gene>
<name>A0AA88QMB8_9ASTE</name>
<evidence type="ECO:0000313" key="1">
    <source>
        <dbReference type="EMBL" id="KAK2969368.1"/>
    </source>
</evidence>
<dbReference type="Proteomes" id="UP001187471">
    <property type="component" value="Unassembled WGS sequence"/>
</dbReference>
<accession>A0AA88QMB8</accession>
<organism evidence="1 2">
    <name type="scientific">Escallonia rubra</name>
    <dbReference type="NCBI Taxonomy" id="112253"/>
    <lineage>
        <taxon>Eukaryota</taxon>
        <taxon>Viridiplantae</taxon>
        <taxon>Streptophyta</taxon>
        <taxon>Embryophyta</taxon>
        <taxon>Tracheophyta</taxon>
        <taxon>Spermatophyta</taxon>
        <taxon>Magnoliopsida</taxon>
        <taxon>eudicotyledons</taxon>
        <taxon>Gunneridae</taxon>
        <taxon>Pentapetalae</taxon>
        <taxon>asterids</taxon>
        <taxon>campanulids</taxon>
        <taxon>Escalloniales</taxon>
        <taxon>Escalloniaceae</taxon>
        <taxon>Escallonia</taxon>
    </lineage>
</organism>
<dbReference type="EMBL" id="JAVXUO010002822">
    <property type="protein sequence ID" value="KAK2969368.1"/>
    <property type="molecule type" value="Genomic_DNA"/>
</dbReference>
<dbReference type="AlphaFoldDB" id="A0AA88QMB8"/>
<proteinExistence type="predicted"/>
<keyword evidence="2" id="KW-1185">Reference proteome</keyword>
<evidence type="ECO:0000313" key="2">
    <source>
        <dbReference type="Proteomes" id="UP001187471"/>
    </source>
</evidence>
<comment type="caution">
    <text evidence="1">The sequence shown here is derived from an EMBL/GenBank/DDBJ whole genome shotgun (WGS) entry which is preliminary data.</text>
</comment>
<reference evidence="1" key="1">
    <citation type="submission" date="2022-12" db="EMBL/GenBank/DDBJ databases">
        <title>Draft genome assemblies for two species of Escallonia (Escalloniales).</title>
        <authorList>
            <person name="Chanderbali A."/>
            <person name="Dervinis C."/>
            <person name="Anghel I."/>
            <person name="Soltis D."/>
            <person name="Soltis P."/>
            <person name="Zapata F."/>
        </authorList>
    </citation>
    <scope>NUCLEOTIDE SEQUENCE</scope>
    <source>
        <strain evidence="1">UCBG92.1500</strain>
        <tissue evidence="1">Leaf</tissue>
    </source>
</reference>
<protein>
    <submittedName>
        <fullName evidence="1">Uncharacterized protein</fullName>
    </submittedName>
</protein>